<dbReference type="SUPFAM" id="SSF52540">
    <property type="entry name" value="P-loop containing nucleoside triphosphate hydrolases"/>
    <property type="match status" value="1"/>
</dbReference>
<comment type="caution">
    <text evidence="1">The sequence shown here is derived from an EMBL/GenBank/DDBJ whole genome shotgun (WGS) entry which is preliminary data.</text>
</comment>
<dbReference type="AlphaFoldDB" id="A0A0M9BR19"/>
<keyword evidence="1" id="KW-0418">Kinase</keyword>
<sequence length="186" mass="21729">MKFIIIFGPQAVGKMTVGQELEKITDLKLFHNHMTIELVSPYFSYGTPQGKRLVNLFRQEIFEEVAKSELPGLIFTFVWAFDMKEDWEYIRKISALFKSGGAEVCYVELEADSTERLVRNKTPHRLLHKATKRNVEWSEQDLISSMEKYRLNSEPGEITHEHYIRINNTDKSATEVAQLIQERFNL</sequence>
<dbReference type="Proteomes" id="UP000037688">
    <property type="component" value="Unassembled WGS sequence"/>
</dbReference>
<dbReference type="OrthoDB" id="193997at2"/>
<accession>A0A0M9BR19</accession>
<reference evidence="1 2" key="1">
    <citation type="submission" date="2015-08" db="EMBL/GenBank/DDBJ databases">
        <title>Draft genome sequence of cellulolytic and xylanolytic Paenibacillus sp. A59, isolated from a decaying forest soil from Patagonia, Argentina.</title>
        <authorList>
            <person name="Ghio S."/>
            <person name="Caceres A.M."/>
            <person name="Talia P."/>
            <person name="Grasso D."/>
            <person name="Campos E."/>
        </authorList>
    </citation>
    <scope>NUCLEOTIDE SEQUENCE [LARGE SCALE GENOMIC DNA]</scope>
    <source>
        <strain evidence="1 2">A59</strain>
    </source>
</reference>
<dbReference type="PATRIC" id="fig|1705561.3.peg.2056"/>
<dbReference type="GO" id="GO:0016301">
    <property type="term" value="F:kinase activity"/>
    <property type="evidence" value="ECO:0007669"/>
    <property type="project" value="UniProtKB-KW"/>
</dbReference>
<dbReference type="InterPro" id="IPR027417">
    <property type="entry name" value="P-loop_NTPase"/>
</dbReference>
<evidence type="ECO:0000313" key="1">
    <source>
        <dbReference type="EMBL" id="KOY16382.1"/>
    </source>
</evidence>
<keyword evidence="2" id="KW-1185">Reference proteome</keyword>
<organism evidence="1 2">
    <name type="scientific">Paenibacillus xylanivorans</name>
    <dbReference type="NCBI Taxonomy" id="1705561"/>
    <lineage>
        <taxon>Bacteria</taxon>
        <taxon>Bacillati</taxon>
        <taxon>Bacillota</taxon>
        <taxon>Bacilli</taxon>
        <taxon>Bacillales</taxon>
        <taxon>Paenibacillaceae</taxon>
        <taxon>Paenibacillus</taxon>
    </lineage>
</organism>
<dbReference type="Gene3D" id="3.40.50.300">
    <property type="entry name" value="P-loop containing nucleotide triphosphate hydrolases"/>
    <property type="match status" value="1"/>
</dbReference>
<keyword evidence="1" id="KW-0808">Transferase</keyword>
<name>A0A0M9BR19_9BACL</name>
<gene>
    <name evidence="1" type="ORF">AMS66_10960</name>
</gene>
<proteinExistence type="predicted"/>
<evidence type="ECO:0000313" key="2">
    <source>
        <dbReference type="Proteomes" id="UP000037688"/>
    </source>
</evidence>
<dbReference type="EMBL" id="LITU01000053">
    <property type="protein sequence ID" value="KOY16382.1"/>
    <property type="molecule type" value="Genomic_DNA"/>
</dbReference>
<dbReference type="RefSeq" id="WP_053780824.1">
    <property type="nucleotide sequence ID" value="NZ_LITU01000053.1"/>
</dbReference>
<protein>
    <submittedName>
        <fullName evidence="1">Shikimate kinase</fullName>
    </submittedName>
</protein>